<proteinExistence type="predicted"/>
<keyword evidence="4" id="KW-1185">Reference proteome</keyword>
<feature type="compositionally biased region" description="Basic residues" evidence="1">
    <location>
        <begin position="761"/>
        <end position="770"/>
    </location>
</feature>
<dbReference type="Pfam" id="PF17667">
    <property type="entry name" value="Pkinase_fungal"/>
    <property type="match status" value="1"/>
</dbReference>
<sequence>MANLYAQQGEAPPVVGDDEEVFGADGGLVADSAGGRVYRGAEADLDSTLRGLTCDSSSLPSWNRGELESSHVHQRARFVQHRAAAETFLKKDPHRLSMVGMTRGDALAWVQRMQDHGGKRKTISSLSKVDIKLLATNLNVEAATRRLPTDKKLGPEQEKWYADTRKSVIDSIWRMCEMKKKKDGSNSARARKERSSKGSRMSRPGLSRTRRQTSITQEASVTEGADPNELNTELDVDPDFDENADDPDLQNVNEPGSGGKPVSDEERSRLLAEIARGRHETLFRRVPGSVDHDGMRDVRLKAERDAFNFKAARGTGTPAYRGFCIRMATQPLDDPEAKLRQDFATQMQETQYHAAVERRADREEIKADIKMYMDSIDSKLDAVLKALAGGPFPGTSSSSAGAASTSGPSAGVVQPTPGASSTMPSTPFGANGAQAPSASQEYRLPPPDAFRRDVSGRAISVPEIMELARGPSGSFDWRKLLNNVVSPPKLWLVYRPKDMAAYKTIQEIVDDWEAERLVGKNEKAPPLSMLDELFPQFETERRVVENYYKIKNNIVPPSPPRSTRSSQEAAVKESWRKESDIVLGGSTKLWAKFITIIRAREYKAYEIAQRAGRPEVSAVARSEAQQQLELQFQNAKMSINQFVTKVLTNDPNAPKRPNAKKRKSSEADALCLRPAFNLDLDLNSNKLGLDIELKPKLKRKPQPNPIGSHQEPAASKERATARLVACENSPQYIGVAPDRVETTEKTADVVALDITTSTTTQKKRARTRSTPKKDLNQPQRSFTHMAAVGETTAGNSNAEGQLFRHPAANPHEECYNSFVTLGNTKQLARAIEGAIEGHGQLWNYGFVHRDVSYGNVMVS</sequence>
<dbReference type="OrthoDB" id="10577005at2759"/>
<dbReference type="Proteomes" id="UP000249723">
    <property type="component" value="Unassembled WGS sequence"/>
</dbReference>
<evidence type="ECO:0000313" key="4">
    <source>
        <dbReference type="Proteomes" id="UP000249723"/>
    </source>
</evidence>
<feature type="region of interest" description="Disordered" evidence="1">
    <location>
        <begin position="394"/>
        <end position="448"/>
    </location>
</feature>
<feature type="region of interest" description="Disordered" evidence="1">
    <location>
        <begin position="179"/>
        <end position="266"/>
    </location>
</feature>
<dbReference type="AlphaFoldDB" id="A0A2X0KD59"/>
<protein>
    <submittedName>
        <fullName evidence="3">BZ3500_MvSof-1268-A1-R1_Chr1-2g01300 protein</fullName>
    </submittedName>
</protein>
<organism evidence="3 4">
    <name type="scientific">Microbotryum saponariae</name>
    <dbReference type="NCBI Taxonomy" id="289078"/>
    <lineage>
        <taxon>Eukaryota</taxon>
        <taxon>Fungi</taxon>
        <taxon>Dikarya</taxon>
        <taxon>Basidiomycota</taxon>
        <taxon>Pucciniomycotina</taxon>
        <taxon>Microbotryomycetes</taxon>
        <taxon>Microbotryales</taxon>
        <taxon>Microbotryaceae</taxon>
        <taxon>Microbotryum</taxon>
    </lineage>
</organism>
<feature type="domain" description="Fungal-type protein kinase" evidence="2">
    <location>
        <begin position="816"/>
        <end position="858"/>
    </location>
</feature>
<feature type="compositionally biased region" description="Low complexity" evidence="1">
    <location>
        <begin position="394"/>
        <end position="411"/>
    </location>
</feature>
<reference evidence="4" key="1">
    <citation type="submission" date="2016-10" db="EMBL/GenBank/DDBJ databases">
        <authorList>
            <person name="Jeantristanb JTB J.-T."/>
            <person name="Ricardo R."/>
        </authorList>
    </citation>
    <scope>NUCLEOTIDE SEQUENCE [LARGE SCALE GENOMIC DNA]</scope>
</reference>
<feature type="compositionally biased region" description="Acidic residues" evidence="1">
    <location>
        <begin position="232"/>
        <end position="248"/>
    </location>
</feature>
<evidence type="ECO:0000259" key="2">
    <source>
        <dbReference type="Pfam" id="PF17667"/>
    </source>
</evidence>
<dbReference type="EMBL" id="FMWP01000015">
    <property type="protein sequence ID" value="SCZ91272.1"/>
    <property type="molecule type" value="Genomic_DNA"/>
</dbReference>
<feature type="region of interest" description="Disordered" evidence="1">
    <location>
        <begin position="758"/>
        <end position="777"/>
    </location>
</feature>
<evidence type="ECO:0000313" key="3">
    <source>
        <dbReference type="EMBL" id="SCZ91272.1"/>
    </source>
</evidence>
<name>A0A2X0KD59_9BASI</name>
<accession>A0A2X0KD59</accession>
<dbReference type="InterPro" id="IPR040976">
    <property type="entry name" value="Pkinase_fungal"/>
</dbReference>
<gene>
    <name evidence="3" type="ORF">BZ3500_MVSOF-1268-A1-R1_CHR1-2G01300</name>
</gene>
<evidence type="ECO:0000256" key="1">
    <source>
        <dbReference type="SAM" id="MobiDB-lite"/>
    </source>
</evidence>
<dbReference type="STRING" id="289078.A0A2X0KD59"/>
<feature type="region of interest" description="Disordered" evidence="1">
    <location>
        <begin position="698"/>
        <end position="718"/>
    </location>
</feature>